<protein>
    <submittedName>
        <fullName evidence="1">Uncharacterized protein</fullName>
    </submittedName>
</protein>
<dbReference type="Proteomes" id="UP000828465">
    <property type="component" value="Segment"/>
</dbReference>
<organism evidence="1 2">
    <name type="scientific">Vibrio phage 15E36.1</name>
    <dbReference type="NCBI Taxonomy" id="2859290"/>
    <lineage>
        <taxon>Viruses</taxon>
        <taxon>Duplodnaviria</taxon>
        <taxon>Heunggongvirae</taxon>
        <taxon>Uroviricota</taxon>
        <taxon>Caudoviricetes</taxon>
        <taxon>Autographivirales</taxon>
        <taxon>Autosignataviridae</taxon>
        <taxon>Colwellvirinae</taxon>
        <taxon>Roscoffvirus</taxon>
        <taxon>Roscoffvirus rv15E36</taxon>
    </lineage>
</organism>
<keyword evidence="2" id="KW-1185">Reference proteome</keyword>
<dbReference type="EMBL" id="MW865291">
    <property type="protein sequence ID" value="QZI86109.1"/>
    <property type="molecule type" value="Genomic_DNA"/>
</dbReference>
<reference evidence="1" key="1">
    <citation type="submission" date="2021-03" db="EMBL/GenBank/DDBJ databases">
        <title>Rapid evolution of virus immunity in the wild.</title>
        <authorList>
            <person name="Piel D."/>
            <person name="Bruto M."/>
            <person name="Labreuche Y."/>
            <person name="Blanquart F."/>
            <person name="Chenivesse S."/>
            <person name="Lepanse S."/>
            <person name="James A."/>
            <person name="Garcia Cruz R."/>
            <person name="Dubert J."/>
            <person name="Petton B."/>
            <person name="Lieberman E."/>
            <person name="Wegner M.K."/>
            <person name="Hussain F.A."/>
            <person name="Kauffman K.K."/>
            <person name="Polz M.F."/>
            <person name="Gandon S."/>
            <person name="Bikard D."/>
            <person name="Le Roux F."/>
        </authorList>
    </citation>
    <scope>NUCLEOTIDE SEQUENCE</scope>
</reference>
<gene>
    <name evidence="1" type="ORF">PODOV006v2_p0015</name>
</gene>
<accession>A0AAE7XZZ4</accession>
<sequence length="31" mass="3764">MGFLRWYRGFTREQGGFTQLTRLIDKSENKQ</sequence>
<evidence type="ECO:0000313" key="1">
    <source>
        <dbReference type="EMBL" id="QZI86109.1"/>
    </source>
</evidence>
<proteinExistence type="predicted"/>
<name>A0AAE7XZZ4_9CAUD</name>
<evidence type="ECO:0000313" key="2">
    <source>
        <dbReference type="Proteomes" id="UP000828465"/>
    </source>
</evidence>